<reference evidence="2 3" key="1">
    <citation type="submission" date="2020-05" db="EMBL/GenBank/DDBJ databases">
        <title>Genomic Encyclopedia of Type Strains, Phase IV (KMG-V): Genome sequencing to study the core and pangenomes of soil and plant-associated prokaryotes.</title>
        <authorList>
            <person name="Whitman W."/>
        </authorList>
    </citation>
    <scope>NUCLEOTIDE SEQUENCE [LARGE SCALE GENOMIC DNA]</scope>
    <source>
        <strain evidence="2 3">9A</strain>
    </source>
</reference>
<name>A0ABX2FQM9_9BACT</name>
<evidence type="ECO:0000313" key="2">
    <source>
        <dbReference type="EMBL" id="NRT19478.1"/>
    </source>
</evidence>
<dbReference type="Proteomes" id="UP000779507">
    <property type="component" value="Unassembled WGS sequence"/>
</dbReference>
<feature type="domain" description="Metallo-beta-lactamase" evidence="1">
    <location>
        <begin position="34"/>
        <end position="228"/>
    </location>
</feature>
<dbReference type="SUPFAM" id="SSF56281">
    <property type="entry name" value="Metallo-hydrolase/oxidoreductase"/>
    <property type="match status" value="1"/>
</dbReference>
<evidence type="ECO:0000259" key="1">
    <source>
        <dbReference type="SMART" id="SM00849"/>
    </source>
</evidence>
<keyword evidence="3" id="KW-1185">Reference proteome</keyword>
<dbReference type="InterPro" id="IPR036866">
    <property type="entry name" value="RibonucZ/Hydroxyglut_hydro"/>
</dbReference>
<dbReference type="InterPro" id="IPR001279">
    <property type="entry name" value="Metallo-B-lactamas"/>
</dbReference>
<evidence type="ECO:0000313" key="3">
    <source>
        <dbReference type="Proteomes" id="UP000779507"/>
    </source>
</evidence>
<protein>
    <submittedName>
        <fullName evidence="2">Phosphoribosyl 1,2-cyclic phosphate phosphodiesterase</fullName>
        <ecNumber evidence="2">3.1.4.55</ecNumber>
    </submittedName>
</protein>
<dbReference type="PANTHER" id="PTHR42663:SF6">
    <property type="entry name" value="HYDROLASE C777.06C-RELATED"/>
    <property type="match status" value="1"/>
</dbReference>
<comment type="caution">
    <text evidence="2">The sequence shown here is derived from an EMBL/GenBank/DDBJ whole genome shotgun (WGS) entry which is preliminary data.</text>
</comment>
<proteinExistence type="predicted"/>
<organism evidence="2 3">
    <name type="scientific">Hymenobacter caeli</name>
    <dbReference type="NCBI Taxonomy" id="2735894"/>
    <lineage>
        <taxon>Bacteria</taxon>
        <taxon>Pseudomonadati</taxon>
        <taxon>Bacteroidota</taxon>
        <taxon>Cytophagia</taxon>
        <taxon>Cytophagales</taxon>
        <taxon>Hymenobacteraceae</taxon>
        <taxon>Hymenobacter</taxon>
    </lineage>
</organism>
<gene>
    <name evidence="2" type="ORF">HNP98_002307</name>
</gene>
<dbReference type="RefSeq" id="WP_173810199.1">
    <property type="nucleotide sequence ID" value="NZ_JABSNP010000009.1"/>
</dbReference>
<dbReference type="PANTHER" id="PTHR42663">
    <property type="entry name" value="HYDROLASE C777.06C-RELATED-RELATED"/>
    <property type="match status" value="1"/>
</dbReference>
<accession>A0ABX2FQM9</accession>
<dbReference type="Gene3D" id="3.60.15.10">
    <property type="entry name" value="Ribonuclease Z/Hydroxyacylglutathione hydrolase-like"/>
    <property type="match status" value="1"/>
</dbReference>
<keyword evidence="2" id="KW-0378">Hydrolase</keyword>
<dbReference type="EC" id="3.1.4.55" evidence="2"/>
<sequence>MTVTFLGTGTSSGVPIIGCTCPVCRSLDHRDHRLRTAVHIAVNGRSLVVDTGPDFRQQMLRARVTQLDALLFTHEHKDHTAGLDDIRAFNFRQQQEIPVYGEPRVLEQLQKEFAYIFAEHKYPGVPRVSLHPILADDAPFEAAGIAVQPLRARHHRLPVLGFRIGGFCYLTDANHLPDETRALMHGADVVVLNALRREPHISHFTLAEAVAVLEELQPRRAYLTHISHQLGRHLTVDAELPGWIRLAYDGLQVEV</sequence>
<dbReference type="SMART" id="SM00849">
    <property type="entry name" value="Lactamase_B"/>
    <property type="match status" value="1"/>
</dbReference>
<dbReference type="GO" id="GO:0103043">
    <property type="term" value="F:phosphoribosyl 1,2-cyclic phosphate phosphodiesterase activity"/>
    <property type="evidence" value="ECO:0007669"/>
    <property type="project" value="UniProtKB-EC"/>
</dbReference>
<dbReference type="EMBL" id="JABSNP010000009">
    <property type="protein sequence ID" value="NRT19478.1"/>
    <property type="molecule type" value="Genomic_DNA"/>
</dbReference>
<dbReference type="Pfam" id="PF12706">
    <property type="entry name" value="Lactamase_B_2"/>
    <property type="match status" value="1"/>
</dbReference>
<dbReference type="CDD" id="cd16279">
    <property type="entry name" value="metallo-hydrolase-like_MBL-fold"/>
    <property type="match status" value="1"/>
</dbReference>